<dbReference type="OMA" id="CAVFNNL"/>
<dbReference type="PANTHER" id="PTHR24412:SF451">
    <property type="entry name" value="KELCH-LIKE PROTEIN 20"/>
    <property type="match status" value="1"/>
</dbReference>
<keyword evidence="2" id="KW-0880">Kelch repeat</keyword>
<dbReference type="PIRSF" id="PIRSF037037">
    <property type="entry name" value="Kelch-like_protein_gigaxonin"/>
    <property type="match status" value="1"/>
</dbReference>
<dbReference type="FunFam" id="1.25.40.420:FF:000001">
    <property type="entry name" value="Kelch-like family member 12"/>
    <property type="match status" value="1"/>
</dbReference>
<evidence type="ECO:0000256" key="3">
    <source>
        <dbReference type="ARBA" id="ARBA00022737"/>
    </source>
</evidence>
<keyword evidence="4" id="KW-0833">Ubl conjugation pathway</keyword>
<evidence type="ECO:0000256" key="4">
    <source>
        <dbReference type="ARBA" id="ARBA00022786"/>
    </source>
</evidence>
<dbReference type="PANTHER" id="PTHR24412">
    <property type="entry name" value="KELCH PROTEIN"/>
    <property type="match status" value="1"/>
</dbReference>
<dbReference type="SUPFAM" id="SSF117281">
    <property type="entry name" value="Kelch motif"/>
    <property type="match status" value="1"/>
</dbReference>
<evidence type="ECO:0000256" key="2">
    <source>
        <dbReference type="ARBA" id="ARBA00022441"/>
    </source>
</evidence>
<dbReference type="PROSITE" id="PS50097">
    <property type="entry name" value="BTB"/>
    <property type="match status" value="1"/>
</dbReference>
<protein>
    <recommendedName>
        <fullName evidence="5">BTB domain-containing protein</fullName>
    </recommendedName>
</protein>
<evidence type="ECO:0000256" key="1">
    <source>
        <dbReference type="ARBA" id="ARBA00004906"/>
    </source>
</evidence>
<organism evidence="6">
    <name type="scientific">Amphimedon queenslandica</name>
    <name type="common">Sponge</name>
    <dbReference type="NCBI Taxonomy" id="400682"/>
    <lineage>
        <taxon>Eukaryota</taxon>
        <taxon>Metazoa</taxon>
        <taxon>Porifera</taxon>
        <taxon>Demospongiae</taxon>
        <taxon>Heteroscleromorpha</taxon>
        <taxon>Haplosclerida</taxon>
        <taxon>Niphatidae</taxon>
        <taxon>Amphimedon</taxon>
    </lineage>
</organism>
<name>A0A1X7V1U8_AMPQE</name>
<dbReference type="InterPro" id="IPR000210">
    <property type="entry name" value="BTB/POZ_dom"/>
</dbReference>
<dbReference type="Pfam" id="PF07707">
    <property type="entry name" value="BACK"/>
    <property type="match status" value="1"/>
</dbReference>
<proteinExistence type="predicted"/>
<dbReference type="KEGG" id="aqu:100635021"/>
<dbReference type="SMART" id="SM00225">
    <property type="entry name" value="BTB"/>
    <property type="match status" value="1"/>
</dbReference>
<dbReference type="OrthoDB" id="45365at2759"/>
<dbReference type="Gene3D" id="3.30.710.10">
    <property type="entry name" value="Potassium Channel Kv1.1, Chain A"/>
    <property type="match status" value="1"/>
</dbReference>
<dbReference type="InParanoid" id="A0A1X7V1U8"/>
<dbReference type="STRING" id="400682.A0A1X7V1U8"/>
<dbReference type="EnsemblMetazoa" id="XM_011405097.2">
    <property type="protein sequence ID" value="XP_011403399.2"/>
    <property type="gene ID" value="LOC100635021"/>
</dbReference>
<reference evidence="6" key="2">
    <citation type="submission" date="2017-05" db="UniProtKB">
        <authorList>
            <consortium name="EnsemblMetazoa"/>
        </authorList>
    </citation>
    <scope>IDENTIFICATION</scope>
</reference>
<evidence type="ECO:0000313" key="6">
    <source>
        <dbReference type="EnsemblMetazoa" id="Aqu2.1.34220_001"/>
    </source>
</evidence>
<dbReference type="InterPro" id="IPR011333">
    <property type="entry name" value="SKP1/BTB/POZ_sf"/>
</dbReference>
<feature type="domain" description="BTB" evidence="5">
    <location>
        <begin position="26"/>
        <end position="93"/>
    </location>
</feature>
<dbReference type="InterPro" id="IPR015915">
    <property type="entry name" value="Kelch-typ_b-propeller"/>
</dbReference>
<dbReference type="Gene3D" id="2.120.10.80">
    <property type="entry name" value="Kelch-type beta propeller"/>
    <property type="match status" value="1"/>
</dbReference>
<dbReference type="SMART" id="SM00612">
    <property type="entry name" value="Kelch"/>
    <property type="match status" value="6"/>
</dbReference>
<accession>A0A1X7V1U8</accession>
<evidence type="ECO:0000259" key="5">
    <source>
        <dbReference type="PROSITE" id="PS50097"/>
    </source>
</evidence>
<dbReference type="AlphaFoldDB" id="A0A1X7V1U8"/>
<dbReference type="InterPro" id="IPR017096">
    <property type="entry name" value="BTB-kelch_protein"/>
</dbReference>
<sequence length="561" mass="62515">MIKTNSSHAFQCMNGLHSLRTDGKLIDVRIEAGGATFNAHRAILSSCSPYFSAMFTGEMKESENPSVTIHDIPSHIMEAILNYCYTATISITEDNVQELLPAACLLQLAWVRDVCCEFLKSQLCSSNCLGVRSFADAHSCPDLRDAAHSYALKHYLEVVESEEFLDLSSEELVCLIQSEELNVQNEELVYESVMKWVQHKVPERKSELPNVLEHVRFALLEREYLVSRVSSEPLIRQNETCRDLVDEAKDYLLLPEKRSQMGGTRTRPRKPMGSNEMMFAVGGWCSGDAINMVERYDSVNNKWKQVASMNKKRCGVGIAVLDNFIYAVGGHDGVSYLNTIERYDHMTDYWSSNIAPTSVCRTSVGVAVLDKKIYAIGGQDGISCLDFVECYDTGTNSWSSVRSMNSQRLGVAIGVLDGCLYAVGGSDGVSPLSTVERYDPKSDKWANVSPMQVKRKHLGVAVIDNVLYAVGGRDDTFELSSVERYDPRNDRWCSVVAMNERRSGLGMCVLNNKLYAVGGFNGNSYLKTVEWLDTVEHQWKNACAMNHKRLGCGVGVVNLPN</sequence>
<evidence type="ECO:0000313" key="7">
    <source>
        <dbReference type="Proteomes" id="UP000007879"/>
    </source>
</evidence>
<dbReference type="SUPFAM" id="SSF54695">
    <property type="entry name" value="POZ domain"/>
    <property type="match status" value="1"/>
</dbReference>
<keyword evidence="3" id="KW-0677">Repeat</keyword>
<comment type="pathway">
    <text evidence="1">Protein modification; protein ubiquitination.</text>
</comment>
<dbReference type="Pfam" id="PF01344">
    <property type="entry name" value="Kelch_1"/>
    <property type="match status" value="6"/>
</dbReference>
<dbReference type="FunFam" id="3.30.710.10:FF:000001">
    <property type="entry name" value="Kelch-like family member 20"/>
    <property type="match status" value="1"/>
</dbReference>
<dbReference type="EnsemblMetazoa" id="Aqu2.1.34220_001">
    <property type="protein sequence ID" value="Aqu2.1.34220_001"/>
    <property type="gene ID" value="Aqu2.1.34220"/>
</dbReference>
<keyword evidence="7" id="KW-1185">Reference proteome</keyword>
<dbReference type="InterPro" id="IPR006652">
    <property type="entry name" value="Kelch_1"/>
</dbReference>
<dbReference type="InterPro" id="IPR011705">
    <property type="entry name" value="BACK"/>
</dbReference>
<gene>
    <name evidence="6" type="primary">100635021</name>
</gene>
<dbReference type="eggNOG" id="KOG4441">
    <property type="taxonomic scope" value="Eukaryota"/>
</dbReference>
<dbReference type="Proteomes" id="UP000007879">
    <property type="component" value="Unassembled WGS sequence"/>
</dbReference>
<reference evidence="7" key="1">
    <citation type="journal article" date="2010" name="Nature">
        <title>The Amphimedon queenslandica genome and the evolution of animal complexity.</title>
        <authorList>
            <person name="Srivastava M."/>
            <person name="Simakov O."/>
            <person name="Chapman J."/>
            <person name="Fahey B."/>
            <person name="Gauthier M.E."/>
            <person name="Mitros T."/>
            <person name="Richards G.S."/>
            <person name="Conaco C."/>
            <person name="Dacre M."/>
            <person name="Hellsten U."/>
            <person name="Larroux C."/>
            <person name="Putnam N.H."/>
            <person name="Stanke M."/>
            <person name="Adamska M."/>
            <person name="Darling A."/>
            <person name="Degnan S.M."/>
            <person name="Oakley T.H."/>
            <person name="Plachetzki D.C."/>
            <person name="Zhai Y."/>
            <person name="Adamski M."/>
            <person name="Calcino A."/>
            <person name="Cummins S.F."/>
            <person name="Goodstein D.M."/>
            <person name="Harris C."/>
            <person name="Jackson D.J."/>
            <person name="Leys S.P."/>
            <person name="Shu S."/>
            <person name="Woodcroft B.J."/>
            <person name="Vervoort M."/>
            <person name="Kosik K.S."/>
            <person name="Manning G."/>
            <person name="Degnan B.M."/>
            <person name="Rokhsar D.S."/>
        </authorList>
    </citation>
    <scope>NUCLEOTIDE SEQUENCE [LARGE SCALE GENOMIC DNA]</scope>
</reference>
<dbReference type="Gene3D" id="1.25.40.420">
    <property type="match status" value="1"/>
</dbReference>
<dbReference type="Pfam" id="PF00651">
    <property type="entry name" value="BTB"/>
    <property type="match status" value="1"/>
</dbReference>
<dbReference type="FunCoup" id="A0A1X7V1U8">
    <property type="interactions" value="472"/>
</dbReference>
<dbReference type="SMART" id="SM00875">
    <property type="entry name" value="BACK"/>
    <property type="match status" value="1"/>
</dbReference>